<accession>A0A6H1ZPN8</accession>
<gene>
    <name evidence="1" type="ORF">TM448A01278_0013</name>
</gene>
<name>A0A6H1ZPN8_9ZZZZ</name>
<dbReference type="AlphaFoldDB" id="A0A6H1ZPN8"/>
<reference evidence="1" key="1">
    <citation type="submission" date="2020-03" db="EMBL/GenBank/DDBJ databases">
        <title>The deep terrestrial virosphere.</title>
        <authorList>
            <person name="Holmfeldt K."/>
            <person name="Nilsson E."/>
            <person name="Simone D."/>
            <person name="Lopez-Fernandez M."/>
            <person name="Wu X."/>
            <person name="de Brujin I."/>
            <person name="Lundin D."/>
            <person name="Andersson A."/>
            <person name="Bertilsson S."/>
            <person name="Dopson M."/>
        </authorList>
    </citation>
    <scope>NUCLEOTIDE SEQUENCE</scope>
    <source>
        <strain evidence="1">TM448A01278</strain>
    </source>
</reference>
<sequence length="146" mass="15514">MDYPTHLGVLHSGLRGKWFYGYRARNESAVALRRGHVVKFDEDSGNASATTLTSTSPNIWKAMGLASTRITAALHGDIMAAGYTSGFVTGTVAAGDWLRPSTTHTGVMVSDNTTATAGHGKCLAMADEASSGSRALIRVLVFPWRI</sequence>
<evidence type="ECO:0000313" key="1">
    <source>
        <dbReference type="EMBL" id="QJA49245.1"/>
    </source>
</evidence>
<organism evidence="1">
    <name type="scientific">viral metagenome</name>
    <dbReference type="NCBI Taxonomy" id="1070528"/>
    <lineage>
        <taxon>unclassified sequences</taxon>
        <taxon>metagenomes</taxon>
        <taxon>organismal metagenomes</taxon>
    </lineage>
</organism>
<proteinExistence type="predicted"/>
<dbReference type="EMBL" id="MT144126">
    <property type="protein sequence ID" value="QJA49245.1"/>
    <property type="molecule type" value="Genomic_DNA"/>
</dbReference>
<protein>
    <submittedName>
        <fullName evidence="1">Uncharacterized protein</fullName>
    </submittedName>
</protein>